<proteinExistence type="predicted"/>
<accession>A0A7R9TIA1</accession>
<dbReference type="OMA" id="RITMNRR"/>
<evidence type="ECO:0000256" key="1">
    <source>
        <dbReference type="SAM" id="MobiDB-lite"/>
    </source>
</evidence>
<gene>
    <name evidence="2" type="ORF">MPUS1402_LOCUS5115</name>
</gene>
<dbReference type="Gene3D" id="6.20.250.70">
    <property type="match status" value="1"/>
</dbReference>
<dbReference type="AlphaFoldDB" id="A0A7R9TIA1"/>
<organism evidence="2">
    <name type="scientific">Micromonas pusilla</name>
    <name type="common">Picoplanktonic green alga</name>
    <name type="synonym">Chromulina pusilla</name>
    <dbReference type="NCBI Taxonomy" id="38833"/>
    <lineage>
        <taxon>Eukaryota</taxon>
        <taxon>Viridiplantae</taxon>
        <taxon>Chlorophyta</taxon>
        <taxon>Mamiellophyceae</taxon>
        <taxon>Mamiellales</taxon>
        <taxon>Mamiellaceae</taxon>
        <taxon>Micromonas</taxon>
    </lineage>
</organism>
<evidence type="ECO:0000313" key="2">
    <source>
        <dbReference type="EMBL" id="CAD8236299.1"/>
    </source>
</evidence>
<feature type="compositionally biased region" description="Basic and acidic residues" evidence="1">
    <location>
        <begin position="144"/>
        <end position="156"/>
    </location>
</feature>
<feature type="region of interest" description="Disordered" evidence="1">
    <location>
        <begin position="117"/>
        <end position="182"/>
    </location>
</feature>
<name>A0A7R9TIA1_MICPS</name>
<dbReference type="EMBL" id="HBDY01006887">
    <property type="protein sequence ID" value="CAD8236299.1"/>
    <property type="molecule type" value="Transcribed_RNA"/>
</dbReference>
<reference evidence="2" key="1">
    <citation type="submission" date="2021-01" db="EMBL/GenBank/DDBJ databases">
        <authorList>
            <person name="Corre E."/>
            <person name="Pelletier E."/>
            <person name="Niang G."/>
            <person name="Scheremetjew M."/>
            <person name="Finn R."/>
            <person name="Kale V."/>
            <person name="Holt S."/>
            <person name="Cochrane G."/>
            <person name="Meng A."/>
            <person name="Brown T."/>
            <person name="Cohen L."/>
        </authorList>
    </citation>
    <scope>NUCLEOTIDE SEQUENCE</scope>
    <source>
        <strain evidence="2">RCC1614</strain>
    </source>
</reference>
<protein>
    <submittedName>
        <fullName evidence="2">Uncharacterized protein</fullName>
    </submittedName>
</protein>
<sequence>MSGPGCYDPPADFAPASFRRHAAFELEDDDEVWVIQAPAGTSARDLRGCRFTVADDDDAVGVVVDEFKTARGKKYRMVEDGKGAAETLSIVRAARDGSNGLETARAVTRRVTLMRKVRGAAGSGGRREGDDDDEGDEARGGGGGEEKRAAREPKTPKEKKRKRDKDDRKSSKKSKSSKKDKD</sequence>